<dbReference type="InterPro" id="IPR002606">
    <property type="entry name" value="Riboflavin_kinase_bac"/>
</dbReference>
<keyword evidence="7 15" id="KW-0548">Nucleotidyltransferase</keyword>
<dbReference type="GO" id="GO:0009398">
    <property type="term" value="P:FMN biosynthetic process"/>
    <property type="evidence" value="ECO:0007669"/>
    <property type="project" value="TreeGrafter"/>
</dbReference>
<dbReference type="FunFam" id="3.40.50.620:FF:000021">
    <property type="entry name" value="Riboflavin biosynthesis protein"/>
    <property type="match status" value="1"/>
</dbReference>
<dbReference type="EMBL" id="CAJVAS010000002">
    <property type="protein sequence ID" value="CAG7602524.1"/>
    <property type="molecule type" value="Genomic_DNA"/>
</dbReference>
<dbReference type="GO" id="GO:0005524">
    <property type="term" value="F:ATP binding"/>
    <property type="evidence" value="ECO:0007669"/>
    <property type="project" value="UniProtKB-KW"/>
</dbReference>
<dbReference type="PANTHER" id="PTHR22749:SF6">
    <property type="entry name" value="RIBOFLAVIN KINASE"/>
    <property type="match status" value="1"/>
</dbReference>
<comment type="catalytic activity">
    <reaction evidence="13 15">
        <text>riboflavin + ATP = FMN + ADP + H(+)</text>
        <dbReference type="Rhea" id="RHEA:14357"/>
        <dbReference type="ChEBI" id="CHEBI:15378"/>
        <dbReference type="ChEBI" id="CHEBI:30616"/>
        <dbReference type="ChEBI" id="CHEBI:57986"/>
        <dbReference type="ChEBI" id="CHEBI:58210"/>
        <dbReference type="ChEBI" id="CHEBI:456216"/>
        <dbReference type="EC" id="2.7.1.26"/>
    </reaction>
</comment>
<evidence type="ECO:0000256" key="7">
    <source>
        <dbReference type="ARBA" id="ARBA00022695"/>
    </source>
</evidence>
<dbReference type="CDD" id="cd02064">
    <property type="entry name" value="FAD_synthetase_N"/>
    <property type="match status" value="1"/>
</dbReference>
<dbReference type="GO" id="GO:0009231">
    <property type="term" value="P:riboflavin biosynthetic process"/>
    <property type="evidence" value="ECO:0007669"/>
    <property type="project" value="InterPro"/>
</dbReference>
<comment type="pathway">
    <text evidence="2 15">Cofactor biosynthesis; FAD biosynthesis; FAD from FMN: step 1/1.</text>
</comment>
<comment type="function">
    <text evidence="1">Catalyzes the phosphorylation of riboflavin to FMN followed by the adenylation of FMN to FAD.</text>
</comment>
<dbReference type="RefSeq" id="WP_218090355.1">
    <property type="nucleotide sequence ID" value="NZ_CAJVAS010000002.1"/>
</dbReference>
<dbReference type="InterPro" id="IPR015865">
    <property type="entry name" value="Riboflavin_kinase_bac/euk"/>
</dbReference>
<evidence type="ECO:0000256" key="9">
    <source>
        <dbReference type="ARBA" id="ARBA00022777"/>
    </source>
</evidence>
<comment type="catalytic activity">
    <reaction evidence="14 15">
        <text>FMN + ATP + H(+) = FAD + diphosphate</text>
        <dbReference type="Rhea" id="RHEA:17237"/>
        <dbReference type="ChEBI" id="CHEBI:15378"/>
        <dbReference type="ChEBI" id="CHEBI:30616"/>
        <dbReference type="ChEBI" id="CHEBI:33019"/>
        <dbReference type="ChEBI" id="CHEBI:57692"/>
        <dbReference type="ChEBI" id="CHEBI:58210"/>
        <dbReference type="EC" id="2.7.7.2"/>
    </reaction>
</comment>
<keyword evidence="12" id="KW-0511">Multifunctional enzyme</keyword>
<dbReference type="GO" id="GO:0008531">
    <property type="term" value="F:riboflavin kinase activity"/>
    <property type="evidence" value="ECO:0007669"/>
    <property type="project" value="UniProtKB-EC"/>
</dbReference>
<evidence type="ECO:0000256" key="4">
    <source>
        <dbReference type="ARBA" id="ARBA00022630"/>
    </source>
</evidence>
<keyword evidence="6 15" id="KW-0808">Transferase</keyword>
<evidence type="ECO:0000256" key="12">
    <source>
        <dbReference type="ARBA" id="ARBA00023268"/>
    </source>
</evidence>
<dbReference type="Pfam" id="PF06574">
    <property type="entry name" value="FAD_syn"/>
    <property type="match status" value="1"/>
</dbReference>
<sequence length="318" mass="35350">MQTVELQYPLQNVEPNAGPQVLAIGDFDGVHLGHQEVIQRAVQRGVELHMPAAIMTFHPHPRQMLGLDTYTKILTPLAAKQSLLRQLRVNTTYIVNFSETFMRLTPEQFVENILIPLRVNSVFVGFDFTFGHKGAGTPDTLCELAKGRFTVEIVRQFSLHGSKVSSTLVREQLLRGDVREATALLGRPYRLRGTVVHGEARGRTIGFPTANLQVSDPYVIPANGVYAVEARVGSKVYGGVMNIGVKPTFEADLAEPTLEVHLFDFAQEIYGEEVEVSLLAYIRQERKFSSIQELIAQIASDADQARHVVREVKSVQSS</sequence>
<dbReference type="EC" id="2.7.1.26" evidence="15"/>
<evidence type="ECO:0000256" key="6">
    <source>
        <dbReference type="ARBA" id="ARBA00022679"/>
    </source>
</evidence>
<name>A0A916JTL4_9BACL</name>
<dbReference type="SMART" id="SM00904">
    <property type="entry name" value="Flavokinase"/>
    <property type="match status" value="1"/>
</dbReference>
<evidence type="ECO:0000256" key="10">
    <source>
        <dbReference type="ARBA" id="ARBA00022827"/>
    </source>
</evidence>
<proteinExistence type="inferred from homology"/>
<dbReference type="GO" id="GO:0003919">
    <property type="term" value="F:FMN adenylyltransferase activity"/>
    <property type="evidence" value="ECO:0007669"/>
    <property type="project" value="UniProtKB-EC"/>
</dbReference>
<dbReference type="NCBIfam" id="NF004160">
    <property type="entry name" value="PRK05627.1-3"/>
    <property type="match status" value="1"/>
</dbReference>
<evidence type="ECO:0000256" key="3">
    <source>
        <dbReference type="ARBA" id="ARBA00005201"/>
    </source>
</evidence>
<evidence type="ECO:0000256" key="13">
    <source>
        <dbReference type="ARBA" id="ARBA00047880"/>
    </source>
</evidence>
<keyword evidence="5 15" id="KW-0288">FMN</keyword>
<dbReference type="AlphaFoldDB" id="A0A916JTL4"/>
<keyword evidence="8 15" id="KW-0547">Nucleotide-binding</keyword>
<dbReference type="PIRSF" id="PIRSF004491">
    <property type="entry name" value="FAD_Synth"/>
    <property type="match status" value="1"/>
</dbReference>
<comment type="pathway">
    <text evidence="3 15">Cofactor biosynthesis; FMN biosynthesis; FMN from riboflavin (ATP route): step 1/1.</text>
</comment>
<dbReference type="InterPro" id="IPR015864">
    <property type="entry name" value="FAD_synthase"/>
</dbReference>
<comment type="caution">
    <text evidence="17">The sequence shown here is derived from an EMBL/GenBank/DDBJ whole genome shotgun (WGS) entry which is preliminary data.</text>
</comment>
<evidence type="ECO:0000256" key="2">
    <source>
        <dbReference type="ARBA" id="ARBA00004726"/>
    </source>
</evidence>
<dbReference type="InterPro" id="IPR023468">
    <property type="entry name" value="Riboflavin_kinase"/>
</dbReference>
<evidence type="ECO:0000259" key="16">
    <source>
        <dbReference type="SMART" id="SM00904"/>
    </source>
</evidence>
<keyword evidence="4 15" id="KW-0285">Flavoprotein</keyword>
<dbReference type="Proteomes" id="UP000693672">
    <property type="component" value="Unassembled WGS sequence"/>
</dbReference>
<evidence type="ECO:0000256" key="15">
    <source>
        <dbReference type="PIRNR" id="PIRNR004491"/>
    </source>
</evidence>
<evidence type="ECO:0000313" key="18">
    <source>
        <dbReference type="Proteomes" id="UP000693672"/>
    </source>
</evidence>
<evidence type="ECO:0000256" key="8">
    <source>
        <dbReference type="ARBA" id="ARBA00022741"/>
    </source>
</evidence>
<keyword evidence="10 15" id="KW-0274">FAD</keyword>
<evidence type="ECO:0000256" key="11">
    <source>
        <dbReference type="ARBA" id="ARBA00022840"/>
    </source>
</evidence>
<feature type="domain" description="Riboflavin kinase" evidence="16">
    <location>
        <begin position="184"/>
        <end position="310"/>
    </location>
</feature>
<dbReference type="PANTHER" id="PTHR22749">
    <property type="entry name" value="RIBOFLAVIN KINASE/FMN ADENYLYLTRANSFERASE"/>
    <property type="match status" value="1"/>
</dbReference>
<gene>
    <name evidence="17" type="primary">ribF</name>
    <name evidence="17" type="ORF">PAESOLCIP111_00515</name>
</gene>
<accession>A0A916JTL4</accession>
<keyword evidence="9 15" id="KW-0418">Kinase</keyword>
<evidence type="ECO:0000256" key="1">
    <source>
        <dbReference type="ARBA" id="ARBA00002121"/>
    </source>
</evidence>
<evidence type="ECO:0000313" key="17">
    <source>
        <dbReference type="EMBL" id="CAG7602524.1"/>
    </source>
</evidence>
<dbReference type="Pfam" id="PF01687">
    <property type="entry name" value="Flavokinase"/>
    <property type="match status" value="1"/>
</dbReference>
<reference evidence="17" key="1">
    <citation type="submission" date="2021-06" db="EMBL/GenBank/DDBJ databases">
        <authorList>
            <person name="Criscuolo A."/>
        </authorList>
    </citation>
    <scope>NUCLEOTIDE SEQUENCE</scope>
    <source>
        <strain evidence="17">CIP111600</strain>
    </source>
</reference>
<dbReference type="NCBIfam" id="NF004162">
    <property type="entry name" value="PRK05627.1-5"/>
    <property type="match status" value="1"/>
</dbReference>
<dbReference type="EC" id="2.7.7.2" evidence="15"/>
<organism evidence="17 18">
    <name type="scientific">Paenibacillus solanacearum</name>
    <dbReference type="NCBI Taxonomy" id="2048548"/>
    <lineage>
        <taxon>Bacteria</taxon>
        <taxon>Bacillati</taxon>
        <taxon>Bacillota</taxon>
        <taxon>Bacilli</taxon>
        <taxon>Bacillales</taxon>
        <taxon>Paenibacillaceae</taxon>
        <taxon>Paenibacillus</taxon>
    </lineage>
</organism>
<protein>
    <recommendedName>
        <fullName evidence="15">Riboflavin biosynthesis protein</fullName>
    </recommendedName>
    <domain>
        <recommendedName>
            <fullName evidence="15">Riboflavin kinase</fullName>
            <ecNumber evidence="15">2.7.1.26</ecNumber>
        </recommendedName>
        <alternativeName>
            <fullName evidence="15">Flavokinase</fullName>
        </alternativeName>
    </domain>
    <domain>
        <recommendedName>
            <fullName evidence="15">FMN adenylyltransferase</fullName>
            <ecNumber evidence="15">2.7.7.2</ecNumber>
        </recommendedName>
        <alternativeName>
            <fullName evidence="15">FAD pyrophosphorylase</fullName>
        </alternativeName>
        <alternativeName>
            <fullName evidence="15">FAD synthase</fullName>
        </alternativeName>
    </domain>
</protein>
<dbReference type="NCBIfam" id="TIGR00083">
    <property type="entry name" value="ribF"/>
    <property type="match status" value="1"/>
</dbReference>
<dbReference type="FunFam" id="2.40.30.30:FF:000003">
    <property type="entry name" value="Riboflavin biosynthesis protein"/>
    <property type="match status" value="1"/>
</dbReference>
<keyword evidence="18" id="KW-1185">Reference proteome</keyword>
<evidence type="ECO:0000256" key="14">
    <source>
        <dbReference type="ARBA" id="ARBA00049494"/>
    </source>
</evidence>
<keyword evidence="11 15" id="KW-0067">ATP-binding</keyword>
<evidence type="ECO:0000256" key="5">
    <source>
        <dbReference type="ARBA" id="ARBA00022643"/>
    </source>
</evidence>
<comment type="similarity">
    <text evidence="15">Belongs to the ribF family.</text>
</comment>